<dbReference type="InterPro" id="IPR003594">
    <property type="entry name" value="HATPase_dom"/>
</dbReference>
<feature type="coiled-coil region" evidence="4">
    <location>
        <begin position="832"/>
        <end position="873"/>
    </location>
</feature>
<dbReference type="InterPro" id="IPR036097">
    <property type="entry name" value="HisK_dim/P_sf"/>
</dbReference>
<keyword evidence="4" id="KW-0175">Coiled coil</keyword>
<gene>
    <name evidence="7" type="ORF">SAMN06265219_10550</name>
</gene>
<dbReference type="CDD" id="cd00082">
    <property type="entry name" value="HisKA"/>
    <property type="match status" value="1"/>
</dbReference>
<keyword evidence="8" id="KW-1185">Reference proteome</keyword>
<dbReference type="PROSITE" id="PS50109">
    <property type="entry name" value="HIS_KIN"/>
    <property type="match status" value="1"/>
</dbReference>
<evidence type="ECO:0000256" key="5">
    <source>
        <dbReference type="SAM" id="SignalP"/>
    </source>
</evidence>
<keyword evidence="5" id="KW-0732">Signal</keyword>
<keyword evidence="7" id="KW-0808">Transferase</keyword>
<dbReference type="PANTHER" id="PTHR43547:SF2">
    <property type="entry name" value="HYBRID SIGNAL TRANSDUCTION HISTIDINE KINASE C"/>
    <property type="match status" value="1"/>
</dbReference>
<name>A0A521CD15_9BACT</name>
<dbReference type="PRINTS" id="PR00344">
    <property type="entry name" value="BCTRLSENSOR"/>
</dbReference>
<dbReference type="InterPro" id="IPR013783">
    <property type="entry name" value="Ig-like_fold"/>
</dbReference>
<dbReference type="SUPFAM" id="SSF47384">
    <property type="entry name" value="Homodimeric domain of signal transducing histidine kinase"/>
    <property type="match status" value="1"/>
</dbReference>
<dbReference type="Pfam" id="PF07494">
    <property type="entry name" value="Reg_prop"/>
    <property type="match status" value="1"/>
</dbReference>
<evidence type="ECO:0000313" key="8">
    <source>
        <dbReference type="Proteomes" id="UP000317557"/>
    </source>
</evidence>
<dbReference type="EMBL" id="FXTP01000005">
    <property type="protein sequence ID" value="SMO57275.1"/>
    <property type="molecule type" value="Genomic_DNA"/>
</dbReference>
<dbReference type="SUPFAM" id="SSF55874">
    <property type="entry name" value="ATPase domain of HSP90 chaperone/DNA topoisomerase II/histidine kinase"/>
    <property type="match status" value="1"/>
</dbReference>
<dbReference type="Pfam" id="PF00512">
    <property type="entry name" value="HisKA"/>
    <property type="match status" value="1"/>
</dbReference>
<comment type="catalytic activity">
    <reaction evidence="1">
        <text>ATP + protein L-histidine = ADP + protein N-phospho-L-histidine.</text>
        <dbReference type="EC" id="2.7.13.3"/>
    </reaction>
</comment>
<dbReference type="SMART" id="SM00388">
    <property type="entry name" value="HisKA"/>
    <property type="match status" value="1"/>
</dbReference>
<sequence length="1110" mass="126023">MNKKRVILFTVGLLWAFGAHSANAFQYPIIQKLDTLTAQTWTIEDGLPVNTVGLVSQDSLGYLWVNTYDGLVRFDGLNFKVFNYSNTPEMPHNRTTMLHIQEGVGMWISLEYGGVMLMKNGEFTHYGNEEGFTDLDITQMHETADGRMFFVTQGGLYVYHEGQFSQYINKDDDQSRRVNKLLEDFSTNTIWAATNNGLYHLHYDGRLIKEYHLGNGIAENSFFALFQDDQGVINVSSVGKMYQIQEWELVSPPKFRVLDGLNIYNIYRDEETTIYISDGRVFGEVPGSAKIQRIEEDNLQIKEIYWKVRRDSDGVLWFIGTTGTLSIYKDGRLVPFKGIEGMQDYQYACMYEDREGNLWFGTSRHGLIKVSKSKVRTLGVPEGISGDNILALEKDHQNRILVGTRGDGLNIVEGQEVYNYDIRDGMASNIVQSIEEDVNGNIWIGYHQQGLDLMTGSEFKNHKFSDRPGMNDVRAMHSESSEELWIGTYGGLLKWNPVNDSLRIYGKEDGLSGVKIRYITKDSDGGLWTGSLDGGVSRYYKGTFTNFTTEEGLSSNNVRSIYIDEKDTGTVWVGTENNGLNRIRDGEIAYVNRDDGLPDHIVHWISEDNFGWLWISSNKGIVKIRKDELNRYMDGRNDSFSLMHYSSTEGMRNPEANGSFQEAGLKTENDFFWFATQEGVAIFDASQNGSNTVPPHVVINSVEAGGRIYDAQDAIQIERGNKSFRVNYHALTFNAPEKTRYRYRLVGYSDEWEEVYGDRSISFVDVPAGFYTFEVTAANDQGSWNEVPAEISITVLPFIYEEPWFIGLILLLIGIGYYGTSQLRYRYLLNRQHKLKRVIEDQTAEIRKEKNELEEKNKIIQQQAEELEESNRTKDKFFSLIAHDLRNPFQAILGYSDILLSDIDREKDPELWESMAYIHGSSESLLRLVENLLNWASLQSGKIKPEPETVNLKALVIEIAHIFEPVAKQKKIQLSYTADDSYTIFADSNMLQTVLRNLTSNALKFTPIGGNIHLEVKKEESFYDISVQDDGIGMSAKMANELLKLGVNTSRYGTDNEKGSGLGLLICQEMTEMHHGTILIDTEEGRGTTFTVRLPVAGLNASEKGISERN</sequence>
<dbReference type="Pfam" id="PF02518">
    <property type="entry name" value="HATPase_c"/>
    <property type="match status" value="1"/>
</dbReference>
<feature type="signal peptide" evidence="5">
    <location>
        <begin position="1"/>
        <end position="24"/>
    </location>
</feature>
<dbReference type="PANTHER" id="PTHR43547">
    <property type="entry name" value="TWO-COMPONENT HISTIDINE KINASE"/>
    <property type="match status" value="1"/>
</dbReference>
<feature type="domain" description="Histidine kinase" evidence="6">
    <location>
        <begin position="880"/>
        <end position="1098"/>
    </location>
</feature>
<evidence type="ECO:0000256" key="1">
    <source>
        <dbReference type="ARBA" id="ARBA00000085"/>
    </source>
</evidence>
<proteinExistence type="predicted"/>
<evidence type="ECO:0000256" key="3">
    <source>
        <dbReference type="ARBA" id="ARBA00022553"/>
    </source>
</evidence>
<accession>A0A521CD15</accession>
<keyword evidence="7" id="KW-0418">Kinase</keyword>
<dbReference type="InterPro" id="IPR011123">
    <property type="entry name" value="Y_Y_Y"/>
</dbReference>
<dbReference type="SMART" id="SM00387">
    <property type="entry name" value="HATPase_c"/>
    <property type="match status" value="1"/>
</dbReference>
<dbReference type="InterPro" id="IPR003661">
    <property type="entry name" value="HisK_dim/P_dom"/>
</dbReference>
<evidence type="ECO:0000259" key="6">
    <source>
        <dbReference type="PROSITE" id="PS50109"/>
    </source>
</evidence>
<dbReference type="AlphaFoldDB" id="A0A521CD15"/>
<evidence type="ECO:0000256" key="4">
    <source>
        <dbReference type="SAM" id="Coils"/>
    </source>
</evidence>
<dbReference type="Proteomes" id="UP000317557">
    <property type="component" value="Unassembled WGS sequence"/>
</dbReference>
<evidence type="ECO:0000256" key="2">
    <source>
        <dbReference type="ARBA" id="ARBA00012438"/>
    </source>
</evidence>
<dbReference type="CDD" id="cd00075">
    <property type="entry name" value="HATPase"/>
    <property type="match status" value="1"/>
</dbReference>
<dbReference type="Gene3D" id="2.60.40.10">
    <property type="entry name" value="Immunoglobulins"/>
    <property type="match status" value="1"/>
</dbReference>
<dbReference type="InterPro" id="IPR011110">
    <property type="entry name" value="Reg_prop"/>
</dbReference>
<dbReference type="Gene3D" id="3.30.565.10">
    <property type="entry name" value="Histidine kinase-like ATPase, C-terminal domain"/>
    <property type="match status" value="1"/>
</dbReference>
<dbReference type="InterPro" id="IPR015943">
    <property type="entry name" value="WD40/YVTN_repeat-like_dom_sf"/>
</dbReference>
<dbReference type="Pfam" id="PF07495">
    <property type="entry name" value="Y_Y_Y"/>
    <property type="match status" value="1"/>
</dbReference>
<dbReference type="OrthoDB" id="9809670at2"/>
<dbReference type="SUPFAM" id="SSF63829">
    <property type="entry name" value="Calcium-dependent phosphotriesterase"/>
    <property type="match status" value="2"/>
</dbReference>
<keyword evidence="3" id="KW-0597">Phosphoprotein</keyword>
<reference evidence="7 8" key="1">
    <citation type="submission" date="2017-05" db="EMBL/GenBank/DDBJ databases">
        <authorList>
            <person name="Varghese N."/>
            <person name="Submissions S."/>
        </authorList>
    </citation>
    <scope>NUCLEOTIDE SEQUENCE [LARGE SCALE GENOMIC DNA]</scope>
    <source>
        <strain evidence="7 8">DSM 21985</strain>
    </source>
</reference>
<dbReference type="Gene3D" id="2.130.10.10">
    <property type="entry name" value="YVTN repeat-like/Quinoprotein amine dehydrogenase"/>
    <property type="match status" value="3"/>
</dbReference>
<dbReference type="InterPro" id="IPR005467">
    <property type="entry name" value="His_kinase_dom"/>
</dbReference>
<dbReference type="InterPro" id="IPR036890">
    <property type="entry name" value="HATPase_C_sf"/>
</dbReference>
<feature type="chain" id="PRO_5021805640" description="histidine kinase" evidence="5">
    <location>
        <begin position="25"/>
        <end position="1110"/>
    </location>
</feature>
<dbReference type="RefSeq" id="WP_142453881.1">
    <property type="nucleotide sequence ID" value="NZ_FXTP01000005.1"/>
</dbReference>
<dbReference type="GO" id="GO:0000155">
    <property type="term" value="F:phosphorelay sensor kinase activity"/>
    <property type="evidence" value="ECO:0007669"/>
    <property type="project" value="InterPro"/>
</dbReference>
<dbReference type="EC" id="2.7.13.3" evidence="2"/>
<dbReference type="Gene3D" id="1.10.287.130">
    <property type="match status" value="1"/>
</dbReference>
<evidence type="ECO:0000313" key="7">
    <source>
        <dbReference type="EMBL" id="SMO57275.1"/>
    </source>
</evidence>
<protein>
    <recommendedName>
        <fullName evidence="2">histidine kinase</fullName>
        <ecNumber evidence="2">2.7.13.3</ecNumber>
    </recommendedName>
</protein>
<dbReference type="InterPro" id="IPR004358">
    <property type="entry name" value="Sig_transdc_His_kin-like_C"/>
</dbReference>
<organism evidence="7 8">
    <name type="scientific">Gracilimonas mengyeensis</name>
    <dbReference type="NCBI Taxonomy" id="1302730"/>
    <lineage>
        <taxon>Bacteria</taxon>
        <taxon>Pseudomonadati</taxon>
        <taxon>Balneolota</taxon>
        <taxon>Balneolia</taxon>
        <taxon>Balneolales</taxon>
        <taxon>Balneolaceae</taxon>
        <taxon>Gracilimonas</taxon>
    </lineage>
</organism>